<dbReference type="InterPro" id="IPR044643">
    <property type="entry name" value="TrpF_fam"/>
</dbReference>
<name>A0A2T9YLF7_9FUNG</name>
<proteinExistence type="inferred from homology"/>
<evidence type="ECO:0000259" key="9">
    <source>
        <dbReference type="Pfam" id="PF00697"/>
    </source>
</evidence>
<dbReference type="InterPro" id="IPR011060">
    <property type="entry name" value="RibuloseP-bd_barrel"/>
</dbReference>
<dbReference type="GO" id="GO:0000162">
    <property type="term" value="P:L-tryptophan biosynthetic process"/>
    <property type="evidence" value="ECO:0007669"/>
    <property type="project" value="UniProtKB-UniPathway"/>
</dbReference>
<keyword evidence="5" id="KW-0028">Amino-acid biosynthesis</keyword>
<dbReference type="InterPro" id="IPR013785">
    <property type="entry name" value="Aldolase_TIM"/>
</dbReference>
<evidence type="ECO:0000256" key="5">
    <source>
        <dbReference type="ARBA" id="ARBA00022605"/>
    </source>
</evidence>
<dbReference type="OrthoDB" id="524799at2759"/>
<evidence type="ECO:0000256" key="2">
    <source>
        <dbReference type="ARBA" id="ARBA00007571"/>
    </source>
</evidence>
<feature type="domain" description="N-(5'phosphoribosyl) anthranilate isomerase (PRAI)" evidence="9">
    <location>
        <begin position="97"/>
        <end position="251"/>
    </location>
</feature>
<gene>
    <name evidence="10" type="ORF">BB559_003419</name>
</gene>
<dbReference type="UniPathway" id="UPA00035">
    <property type="reaction ID" value="UER00042"/>
</dbReference>
<evidence type="ECO:0000256" key="1">
    <source>
        <dbReference type="ARBA" id="ARBA00004664"/>
    </source>
</evidence>
<dbReference type="PANTHER" id="PTHR42894:SF1">
    <property type="entry name" value="N-(5'-PHOSPHORIBOSYL)ANTHRANILATE ISOMERASE"/>
    <property type="match status" value="1"/>
</dbReference>
<keyword evidence="8" id="KW-0413">Isomerase</keyword>
<evidence type="ECO:0000256" key="6">
    <source>
        <dbReference type="ARBA" id="ARBA00022822"/>
    </source>
</evidence>
<evidence type="ECO:0000313" key="10">
    <source>
        <dbReference type="EMBL" id="PVU93149.1"/>
    </source>
</evidence>
<evidence type="ECO:0000256" key="7">
    <source>
        <dbReference type="ARBA" id="ARBA00023141"/>
    </source>
</evidence>
<evidence type="ECO:0000256" key="8">
    <source>
        <dbReference type="ARBA" id="ARBA00023235"/>
    </source>
</evidence>
<sequence length="256" mass="27942">MDRNMKTKICGVKQVIDGLEAAKQGANFIGMIFAPSPRCIEITTAQDLISSVKATLPPNIANIHLDKLDASKYNFALKTENQRWFRDYSALVDQIDGQRPLFVGVFSNQSVDYIKKVCEQVDLDIIQLHGSEPLEIIDQLPKPVTKVFQVGSDFLPSNEIGTGGKHAFVLLDTKVEGQNVQGGHGVSFDWKIAKNVSEQFGINLILAGGLTPENVDAAIHEGKPWGVDVSSGVETNTKGVKDFEKIKSFISNAKSA</sequence>
<protein>
    <recommendedName>
        <fullName evidence="4">N-(5'-phosphoribosyl)anthranilate isomerase</fullName>
        <ecNumber evidence="3">5.3.1.24</ecNumber>
    </recommendedName>
</protein>
<dbReference type="EMBL" id="MBFT01000332">
    <property type="protein sequence ID" value="PVU93149.1"/>
    <property type="molecule type" value="Genomic_DNA"/>
</dbReference>
<dbReference type="SUPFAM" id="SSF51366">
    <property type="entry name" value="Ribulose-phoshate binding barrel"/>
    <property type="match status" value="1"/>
</dbReference>
<dbReference type="Proteomes" id="UP000245699">
    <property type="component" value="Unassembled WGS sequence"/>
</dbReference>
<evidence type="ECO:0000313" key="11">
    <source>
        <dbReference type="Proteomes" id="UP000245699"/>
    </source>
</evidence>
<comment type="pathway">
    <text evidence="1">Amino-acid biosynthesis; L-tryptophan biosynthesis; L-tryptophan from chorismate: step 3/5.</text>
</comment>
<dbReference type="STRING" id="61424.A0A2T9YLF7"/>
<evidence type="ECO:0000256" key="4">
    <source>
        <dbReference type="ARBA" id="ARBA00022272"/>
    </source>
</evidence>
<dbReference type="CDD" id="cd00405">
    <property type="entry name" value="PRAI"/>
    <property type="match status" value="1"/>
</dbReference>
<reference evidence="10 11" key="1">
    <citation type="journal article" date="2018" name="MBio">
        <title>Comparative Genomics Reveals the Core Gene Toolbox for the Fungus-Insect Symbiosis.</title>
        <authorList>
            <person name="Wang Y."/>
            <person name="Stata M."/>
            <person name="Wang W."/>
            <person name="Stajich J.E."/>
            <person name="White M.M."/>
            <person name="Moncalvo J.M."/>
        </authorList>
    </citation>
    <scope>NUCLEOTIDE SEQUENCE [LARGE SCALE GENOMIC DNA]</scope>
    <source>
        <strain evidence="10 11">AUS-77-4</strain>
    </source>
</reference>
<dbReference type="InterPro" id="IPR001240">
    <property type="entry name" value="PRAI_dom"/>
</dbReference>
<comment type="similarity">
    <text evidence="2">Belongs to the TrpF family.</text>
</comment>
<dbReference type="PANTHER" id="PTHR42894">
    <property type="entry name" value="N-(5'-PHOSPHORIBOSYL)ANTHRANILATE ISOMERASE"/>
    <property type="match status" value="1"/>
</dbReference>
<keyword evidence="6" id="KW-0822">Tryptophan biosynthesis</keyword>
<keyword evidence="7" id="KW-0057">Aromatic amino acid biosynthesis</keyword>
<keyword evidence="11" id="KW-1185">Reference proteome</keyword>
<evidence type="ECO:0000256" key="3">
    <source>
        <dbReference type="ARBA" id="ARBA00012572"/>
    </source>
</evidence>
<dbReference type="HAMAP" id="MF_00135">
    <property type="entry name" value="PRAI"/>
    <property type="match status" value="1"/>
</dbReference>
<dbReference type="Pfam" id="PF00697">
    <property type="entry name" value="PRAI"/>
    <property type="match status" value="1"/>
</dbReference>
<comment type="caution">
    <text evidence="10">The sequence shown here is derived from an EMBL/GenBank/DDBJ whole genome shotgun (WGS) entry which is preliminary data.</text>
</comment>
<dbReference type="AlphaFoldDB" id="A0A2T9YLF7"/>
<organism evidence="10 11">
    <name type="scientific">Furculomyces boomerangus</name>
    <dbReference type="NCBI Taxonomy" id="61424"/>
    <lineage>
        <taxon>Eukaryota</taxon>
        <taxon>Fungi</taxon>
        <taxon>Fungi incertae sedis</taxon>
        <taxon>Zoopagomycota</taxon>
        <taxon>Kickxellomycotina</taxon>
        <taxon>Harpellomycetes</taxon>
        <taxon>Harpellales</taxon>
        <taxon>Harpellaceae</taxon>
        <taxon>Furculomyces</taxon>
    </lineage>
</organism>
<dbReference type="GO" id="GO:0004640">
    <property type="term" value="F:phosphoribosylanthranilate isomerase activity"/>
    <property type="evidence" value="ECO:0007669"/>
    <property type="project" value="UniProtKB-EC"/>
</dbReference>
<accession>A0A2T9YLF7</accession>
<dbReference type="Gene3D" id="3.20.20.70">
    <property type="entry name" value="Aldolase class I"/>
    <property type="match status" value="1"/>
</dbReference>
<dbReference type="EC" id="5.3.1.24" evidence="3"/>